<dbReference type="InterPro" id="IPR018247">
    <property type="entry name" value="EF_Hand_1_Ca_BS"/>
</dbReference>
<feature type="domain" description="EF-hand" evidence="3">
    <location>
        <begin position="504"/>
        <end position="539"/>
    </location>
</feature>
<evidence type="ECO:0000313" key="5">
    <source>
        <dbReference type="Proteomes" id="UP000186817"/>
    </source>
</evidence>
<dbReference type="InterPro" id="IPR029052">
    <property type="entry name" value="Metallo-depent_PP-like"/>
</dbReference>
<evidence type="ECO:0000313" key="4">
    <source>
        <dbReference type="EMBL" id="OLP83713.1"/>
    </source>
</evidence>
<dbReference type="GO" id="GO:0005509">
    <property type="term" value="F:calcium ion binding"/>
    <property type="evidence" value="ECO:0007669"/>
    <property type="project" value="InterPro"/>
</dbReference>
<evidence type="ECO:0000256" key="2">
    <source>
        <dbReference type="ARBA" id="ARBA00022837"/>
    </source>
</evidence>
<dbReference type="EMBL" id="LSRX01001098">
    <property type="protein sequence ID" value="OLP83713.1"/>
    <property type="molecule type" value="Genomic_DNA"/>
</dbReference>
<protein>
    <submittedName>
        <fullName evidence="4">Trifunctional nucleotide phosphoesterase protein YfkN</fullName>
    </submittedName>
</protein>
<feature type="domain" description="EF-hand" evidence="3">
    <location>
        <begin position="541"/>
        <end position="571"/>
    </location>
</feature>
<dbReference type="PROSITE" id="PS00018">
    <property type="entry name" value="EF_HAND_1"/>
    <property type="match status" value="1"/>
</dbReference>
<dbReference type="PANTHER" id="PTHR11575">
    <property type="entry name" value="5'-NUCLEOTIDASE-RELATED"/>
    <property type="match status" value="1"/>
</dbReference>
<dbReference type="GO" id="GO:0016787">
    <property type="term" value="F:hydrolase activity"/>
    <property type="evidence" value="ECO:0007669"/>
    <property type="project" value="InterPro"/>
</dbReference>
<comment type="caution">
    <text evidence="4">The sequence shown here is derived from an EMBL/GenBank/DDBJ whole genome shotgun (WGS) entry which is preliminary data.</text>
</comment>
<comment type="similarity">
    <text evidence="1">Belongs to the 5'-nucleotidase family.</text>
</comment>
<dbReference type="AlphaFoldDB" id="A0A1Q9CLA6"/>
<dbReference type="InterPro" id="IPR002048">
    <property type="entry name" value="EF_hand_dom"/>
</dbReference>
<dbReference type="InterPro" id="IPR036907">
    <property type="entry name" value="5'-Nucleotdase_C_sf"/>
</dbReference>
<evidence type="ECO:0000256" key="1">
    <source>
        <dbReference type="ARBA" id="ARBA00006654"/>
    </source>
</evidence>
<dbReference type="OrthoDB" id="408533at2759"/>
<dbReference type="Gene3D" id="3.60.21.10">
    <property type="match status" value="1"/>
</dbReference>
<dbReference type="SUPFAM" id="SSF56300">
    <property type="entry name" value="Metallo-dependent phosphatases"/>
    <property type="match status" value="1"/>
</dbReference>
<dbReference type="Gene3D" id="1.10.238.10">
    <property type="entry name" value="EF-hand"/>
    <property type="match status" value="1"/>
</dbReference>
<dbReference type="Pfam" id="PF02872">
    <property type="entry name" value="5_nucleotid_C"/>
    <property type="match status" value="1"/>
</dbReference>
<dbReference type="PANTHER" id="PTHR11575:SF48">
    <property type="entry name" value="5'-NUCLEOTIDASE"/>
    <property type="match status" value="1"/>
</dbReference>
<dbReference type="CDD" id="cd00051">
    <property type="entry name" value="EFh"/>
    <property type="match status" value="1"/>
</dbReference>
<organism evidence="4 5">
    <name type="scientific">Symbiodinium microadriaticum</name>
    <name type="common">Dinoflagellate</name>
    <name type="synonym">Zooxanthella microadriatica</name>
    <dbReference type="NCBI Taxonomy" id="2951"/>
    <lineage>
        <taxon>Eukaryota</taxon>
        <taxon>Sar</taxon>
        <taxon>Alveolata</taxon>
        <taxon>Dinophyceae</taxon>
        <taxon>Suessiales</taxon>
        <taxon>Symbiodiniaceae</taxon>
        <taxon>Symbiodinium</taxon>
    </lineage>
</organism>
<proteinExistence type="inferred from homology"/>
<dbReference type="InterPro" id="IPR006179">
    <property type="entry name" value="5_nucleotidase/apyrase"/>
</dbReference>
<keyword evidence="5" id="KW-1185">Reference proteome</keyword>
<dbReference type="PROSITE" id="PS50222">
    <property type="entry name" value="EF_HAND_2"/>
    <property type="match status" value="2"/>
</dbReference>
<dbReference type="Proteomes" id="UP000186817">
    <property type="component" value="Unassembled WGS sequence"/>
</dbReference>
<gene>
    <name evidence="4" type="primary">yfkN</name>
    <name evidence="4" type="ORF">AK812_SmicGene35490</name>
</gene>
<evidence type="ECO:0000259" key="3">
    <source>
        <dbReference type="PROSITE" id="PS50222"/>
    </source>
</evidence>
<dbReference type="InterPro" id="IPR008334">
    <property type="entry name" value="5'-Nucleotdase_C"/>
</dbReference>
<dbReference type="SUPFAM" id="SSF47473">
    <property type="entry name" value="EF-hand"/>
    <property type="match status" value="1"/>
</dbReference>
<dbReference type="GO" id="GO:0009166">
    <property type="term" value="P:nucleotide catabolic process"/>
    <property type="evidence" value="ECO:0007669"/>
    <property type="project" value="InterPro"/>
</dbReference>
<name>A0A1Q9CLA6_SYMMI</name>
<keyword evidence="2" id="KW-0106">Calcium</keyword>
<reference evidence="4 5" key="1">
    <citation type="submission" date="2016-02" db="EMBL/GenBank/DDBJ databases">
        <title>Genome analysis of coral dinoflagellate symbionts highlights evolutionary adaptations to a symbiotic lifestyle.</title>
        <authorList>
            <person name="Aranda M."/>
            <person name="Li Y."/>
            <person name="Liew Y.J."/>
            <person name="Baumgarten S."/>
            <person name="Simakov O."/>
            <person name="Wilson M."/>
            <person name="Piel J."/>
            <person name="Ashoor H."/>
            <person name="Bougouffa S."/>
            <person name="Bajic V.B."/>
            <person name="Ryu T."/>
            <person name="Ravasi T."/>
            <person name="Bayer T."/>
            <person name="Micklem G."/>
            <person name="Kim H."/>
            <person name="Bhak J."/>
            <person name="Lajeunesse T.C."/>
            <person name="Voolstra C.R."/>
        </authorList>
    </citation>
    <scope>NUCLEOTIDE SEQUENCE [LARGE SCALE GENOMIC DNA]</scope>
    <source>
        <strain evidence="4 5">CCMP2467</strain>
    </source>
</reference>
<accession>A0A1Q9CLA6</accession>
<sequence>MGCYSSVPVAPQTASSTHSAFTRPPDAVGTFLRMIMINDVYILDNYPKLAAAVVMARKLSESQNCVVTSHLNGDFLSPCIHTALDGGTTMMQALNYAKLDYACLGNHEFDMNKKQLQVRLPIFRGKLINSNGEDPELSSLPKFDVIKVGDKNVLFTGLCTQDTSIYSAKGCPVMRPFLESCTTAWHEASKKQALDIMVPMTHQLIAEDRALALDFQKDDVFQGKVPVILGGHEHEVFEECSGDSLILKVGQDAVNLGVIDVWWTESGEVKRRHCMVPAAAFDAEEKAAAWTKERKDFVVKAMEAAITDLPCEMSSLNVRYEPSNLASFLLQKFKRGLHQHEVEVVAMNGGGMRGKQCYKPGNFTLGDLYKELAFDEPFTVVTMTGSILAEAVKQSRAGTLERPGFLHLDDGCYVDADHQLTMVNQQPFVDEQEYKVCFPRSLLSGMNSIQPLIDFGKEKGIPDEESSVLAKPVIVEVCMKDLWRQLLGYSAWGMPHEDAIDSMGLKDGLFRAFADLDKDRSGLADSTEIETFLKTRMPEHASGSLAHELLKAVDKDGNGKVQIEELASFLH</sequence>
<dbReference type="InterPro" id="IPR011992">
    <property type="entry name" value="EF-hand-dom_pair"/>
</dbReference>
<dbReference type="OMA" id="RMIMIND"/>
<dbReference type="Gene3D" id="3.90.780.10">
    <property type="entry name" value="5'-Nucleotidase, C-terminal domain"/>
    <property type="match status" value="1"/>
</dbReference>
<dbReference type="SUPFAM" id="SSF55816">
    <property type="entry name" value="5'-nucleotidase (syn. UDP-sugar hydrolase), C-terminal domain"/>
    <property type="match status" value="1"/>
</dbReference>